<name>A0ABY7FBF6_MYAAR</name>
<feature type="coiled-coil region" evidence="2">
    <location>
        <begin position="151"/>
        <end position="225"/>
    </location>
</feature>
<evidence type="ECO:0000313" key="4">
    <source>
        <dbReference type="EMBL" id="WAR19480.1"/>
    </source>
</evidence>
<gene>
    <name evidence="4" type="ORF">MAR_001318</name>
</gene>
<dbReference type="InterPro" id="IPR047153">
    <property type="entry name" value="TRIM45/56/19-like"/>
</dbReference>
<dbReference type="SUPFAM" id="SSF57845">
    <property type="entry name" value="B-box zinc-binding domain"/>
    <property type="match status" value="1"/>
</dbReference>
<feature type="non-terminal residue" evidence="4">
    <location>
        <position position="1"/>
    </location>
</feature>
<evidence type="ECO:0000313" key="5">
    <source>
        <dbReference type="Proteomes" id="UP001164746"/>
    </source>
</evidence>
<keyword evidence="2" id="KW-0175">Coiled coil</keyword>
<dbReference type="CDD" id="cd19776">
    <property type="entry name" value="Bbox2_TRIM25_C-IV"/>
    <property type="match status" value="1"/>
</dbReference>
<dbReference type="Proteomes" id="UP001164746">
    <property type="component" value="Chromosome 11"/>
</dbReference>
<evidence type="ECO:0000259" key="3">
    <source>
        <dbReference type="PROSITE" id="PS50119"/>
    </source>
</evidence>
<protein>
    <recommendedName>
        <fullName evidence="3">B box-type domain-containing protein</fullName>
    </recommendedName>
</protein>
<dbReference type="PROSITE" id="PS50119">
    <property type="entry name" value="ZF_BBOX"/>
    <property type="match status" value="1"/>
</dbReference>
<dbReference type="Gene3D" id="3.30.160.60">
    <property type="entry name" value="Classic Zinc Finger"/>
    <property type="match status" value="1"/>
</dbReference>
<feature type="domain" description="B box-type" evidence="3">
    <location>
        <begin position="18"/>
        <end position="63"/>
    </location>
</feature>
<dbReference type="PANTHER" id="PTHR25462:SF296">
    <property type="entry name" value="MEIOTIC P26, ISOFORM F"/>
    <property type="match status" value="1"/>
</dbReference>
<dbReference type="PANTHER" id="PTHR25462">
    <property type="entry name" value="BONUS, ISOFORM C-RELATED"/>
    <property type="match status" value="1"/>
</dbReference>
<reference evidence="4" key="1">
    <citation type="submission" date="2022-11" db="EMBL/GenBank/DDBJ databases">
        <title>Centuries of genome instability and evolution in soft-shell clam transmissible cancer (bioRxiv).</title>
        <authorList>
            <person name="Hart S.F.M."/>
            <person name="Yonemitsu M.A."/>
            <person name="Giersch R.M."/>
            <person name="Beal B.F."/>
            <person name="Arriagada G."/>
            <person name="Davis B.W."/>
            <person name="Ostrander E.A."/>
            <person name="Goff S.P."/>
            <person name="Metzger M.J."/>
        </authorList>
    </citation>
    <scope>NUCLEOTIDE SEQUENCE</scope>
    <source>
        <strain evidence="4">MELC-2E11</strain>
        <tissue evidence="4">Siphon/mantle</tissue>
    </source>
</reference>
<keyword evidence="5" id="KW-1185">Reference proteome</keyword>
<evidence type="ECO:0000256" key="2">
    <source>
        <dbReference type="SAM" id="Coils"/>
    </source>
</evidence>
<accession>A0ABY7FBF6</accession>
<dbReference type="SUPFAM" id="SSF58100">
    <property type="entry name" value="Bacterial hemolysins"/>
    <property type="match status" value="1"/>
</dbReference>
<keyword evidence="1" id="KW-0479">Metal-binding</keyword>
<dbReference type="EMBL" id="CP111022">
    <property type="protein sequence ID" value="WAR19480.1"/>
    <property type="molecule type" value="Genomic_DNA"/>
</dbReference>
<keyword evidence="1" id="KW-0863">Zinc-finger</keyword>
<keyword evidence="1" id="KW-0862">Zinc</keyword>
<proteinExistence type="predicted"/>
<sequence>MATGGSSIYKGSDLIHDYNCSKCEENDLNTEAQHFCPQCEHYLCDKCVNLHNGYHNKHTVYGRGDIQKWAGFSMDRCDQHGNKLEIRCDDHQELCCSVCVALSHRLCSSISHLPDLARGILDTAEFKQLPTAVDQIRSRLDELKNARMKDQASLKVTYKNIIAEIKALRNEINKVLDKLEKKTLKELDSLMEDLENSIEDDMKTCAHMSNQLKSMMEKLQQVSDKHKETSSYIGFRICQAKLGEAKTTILEIQKRLTKRISFISNVSVLPFLRNLNILGNVDSIFSMPITDSDHVYKAQSSSCYSVRIGKDKHKCHIVGICELPSGQVVIADQNNSRVKLLNN</sequence>
<evidence type="ECO:0000256" key="1">
    <source>
        <dbReference type="PROSITE-ProRule" id="PRU00024"/>
    </source>
</evidence>
<organism evidence="4 5">
    <name type="scientific">Mya arenaria</name>
    <name type="common">Soft-shell clam</name>
    <dbReference type="NCBI Taxonomy" id="6604"/>
    <lineage>
        <taxon>Eukaryota</taxon>
        <taxon>Metazoa</taxon>
        <taxon>Spiralia</taxon>
        <taxon>Lophotrochozoa</taxon>
        <taxon>Mollusca</taxon>
        <taxon>Bivalvia</taxon>
        <taxon>Autobranchia</taxon>
        <taxon>Heteroconchia</taxon>
        <taxon>Euheterodonta</taxon>
        <taxon>Imparidentia</taxon>
        <taxon>Neoheterodontei</taxon>
        <taxon>Myida</taxon>
        <taxon>Myoidea</taxon>
        <taxon>Myidae</taxon>
        <taxon>Mya</taxon>
    </lineage>
</organism>
<dbReference type="InterPro" id="IPR000315">
    <property type="entry name" value="Znf_B-box"/>
</dbReference>